<accession>A0A975C0P7</accession>
<feature type="signal peptide" evidence="2">
    <location>
        <begin position="1"/>
        <end position="19"/>
    </location>
</feature>
<sequence>MCRLILPALLLVLGLAACDGEDPVDSVVRDVSTANHAAAAVAEAEAAAKAEATPAPVIAPAAAECDVEVSFGSYGAGPDAAVKDSILKLVSADPGVTASQMKPWGREGETTLCLTARDEAAANRLYGTLAAQLPSTSTRAPTTVRHRDGRSRATTYPAGQ</sequence>
<protein>
    <recommendedName>
        <fullName evidence="5">Lipoprotein</fullName>
    </recommendedName>
</protein>
<evidence type="ECO:0000313" key="3">
    <source>
        <dbReference type="EMBL" id="QTC91633.1"/>
    </source>
</evidence>
<gene>
    <name evidence="3" type="ORF">IFJ75_01465</name>
</gene>
<proteinExistence type="predicted"/>
<evidence type="ECO:0000256" key="1">
    <source>
        <dbReference type="SAM" id="MobiDB-lite"/>
    </source>
</evidence>
<organism evidence="3 4">
    <name type="scientific">Brevundimonas goettingensis</name>
    <dbReference type="NCBI Taxonomy" id="2774190"/>
    <lineage>
        <taxon>Bacteria</taxon>
        <taxon>Pseudomonadati</taxon>
        <taxon>Pseudomonadota</taxon>
        <taxon>Alphaproteobacteria</taxon>
        <taxon>Caulobacterales</taxon>
        <taxon>Caulobacteraceae</taxon>
        <taxon>Brevundimonas</taxon>
    </lineage>
</organism>
<dbReference type="PROSITE" id="PS51257">
    <property type="entry name" value="PROKAR_LIPOPROTEIN"/>
    <property type="match status" value="1"/>
</dbReference>
<feature type="region of interest" description="Disordered" evidence="1">
    <location>
        <begin position="134"/>
        <end position="160"/>
    </location>
</feature>
<evidence type="ECO:0000256" key="2">
    <source>
        <dbReference type="SAM" id="SignalP"/>
    </source>
</evidence>
<evidence type="ECO:0008006" key="5">
    <source>
        <dbReference type="Google" id="ProtNLM"/>
    </source>
</evidence>
<dbReference type="AlphaFoldDB" id="A0A975C0P7"/>
<dbReference type="KEGG" id="bgoe:IFJ75_01465"/>
<keyword evidence="2" id="KW-0732">Signal</keyword>
<dbReference type="RefSeq" id="WP_207870811.1">
    <property type="nucleotide sequence ID" value="NZ_CP062222.1"/>
</dbReference>
<reference evidence="3" key="1">
    <citation type="submission" date="2020-09" db="EMBL/GenBank/DDBJ databases">
        <title>Brevundimonas sp. LVF2 isolated from a puddle in Goettingen, Germany.</title>
        <authorList>
            <person name="Friedrich I."/>
            <person name="Klassen A."/>
            <person name="Hannes N."/>
            <person name="Schneider D."/>
            <person name="Hertel R."/>
            <person name="Daniel R."/>
        </authorList>
    </citation>
    <scope>NUCLEOTIDE SEQUENCE</scope>
    <source>
        <strain evidence="3">LVF2</strain>
    </source>
</reference>
<keyword evidence="4" id="KW-1185">Reference proteome</keyword>
<evidence type="ECO:0000313" key="4">
    <source>
        <dbReference type="Proteomes" id="UP000663918"/>
    </source>
</evidence>
<dbReference type="Proteomes" id="UP000663918">
    <property type="component" value="Chromosome"/>
</dbReference>
<name>A0A975C0P7_9CAUL</name>
<feature type="chain" id="PRO_5037686531" description="Lipoprotein" evidence="2">
    <location>
        <begin position="20"/>
        <end position="160"/>
    </location>
</feature>
<dbReference type="EMBL" id="CP062222">
    <property type="protein sequence ID" value="QTC91633.1"/>
    <property type="molecule type" value="Genomic_DNA"/>
</dbReference>